<dbReference type="Gene3D" id="3.20.20.60">
    <property type="entry name" value="Phosphoenolpyruvate-binding domains"/>
    <property type="match status" value="1"/>
</dbReference>
<evidence type="ECO:0000256" key="1">
    <source>
        <dbReference type="ARBA" id="ARBA00005568"/>
    </source>
</evidence>
<dbReference type="GO" id="GO:0005737">
    <property type="term" value="C:cytoplasm"/>
    <property type="evidence" value="ECO:0007669"/>
    <property type="project" value="TreeGrafter"/>
</dbReference>
<sequence>MTDAINRLAFWLSTPHQAMIEIAHEIGYRHVVLDIEHGLFDLEALDRTVALARALGLQVHGKVLGPETIPIQQALDIGCHSVIIPHIGNLAHATEVTRAAKYPPLGKRSFSGTRPAGYGGAGQAYFDGENANTRCFPMIESADALNDIDAILALPTVNGVFVGPSDLSLDRGRGAYSFSEADKADLQRIAAACAKAGKPWIMPAWTDAERAYAAELGAELLIVIDEYGSLKWGLSEAAK</sequence>
<dbReference type="EMBL" id="LT963408">
    <property type="protein sequence ID" value="SOS32397.1"/>
    <property type="molecule type" value="Genomic_DNA"/>
</dbReference>
<dbReference type="InterPro" id="IPR050251">
    <property type="entry name" value="HpcH-HpaI_aldolase"/>
</dbReference>
<comment type="similarity">
    <text evidence="1">Belongs to the HpcH/HpaI aldolase family.</text>
</comment>
<keyword evidence="2" id="KW-0479">Metal-binding</keyword>
<dbReference type="AlphaFoldDB" id="A0A2K4W942"/>
<proteinExistence type="inferred from homology"/>
<evidence type="ECO:0000259" key="4">
    <source>
        <dbReference type="Pfam" id="PF03328"/>
    </source>
</evidence>
<dbReference type="InterPro" id="IPR015813">
    <property type="entry name" value="Pyrv/PenolPyrv_kinase-like_dom"/>
</dbReference>
<organism evidence="5 6">
    <name type="scientific">Pseudomonas syringae group genomosp. 3</name>
    <dbReference type="NCBI Taxonomy" id="251701"/>
    <lineage>
        <taxon>Bacteria</taxon>
        <taxon>Pseudomonadati</taxon>
        <taxon>Pseudomonadota</taxon>
        <taxon>Gammaproteobacteria</taxon>
        <taxon>Pseudomonadales</taxon>
        <taxon>Pseudomonadaceae</taxon>
        <taxon>Pseudomonas</taxon>
    </lineage>
</organism>
<keyword evidence="3" id="KW-0456">Lyase</keyword>
<dbReference type="InterPro" id="IPR040442">
    <property type="entry name" value="Pyrv_kinase-like_dom_sf"/>
</dbReference>
<evidence type="ECO:0000313" key="5">
    <source>
        <dbReference type="EMBL" id="SOS32397.1"/>
    </source>
</evidence>
<dbReference type="GO" id="GO:0016832">
    <property type="term" value="F:aldehyde-lyase activity"/>
    <property type="evidence" value="ECO:0007669"/>
    <property type="project" value="TreeGrafter"/>
</dbReference>
<dbReference type="InterPro" id="IPR005000">
    <property type="entry name" value="Aldolase/citrate-lyase_domain"/>
</dbReference>
<dbReference type="PANTHER" id="PTHR30502">
    <property type="entry name" value="2-KETO-3-DEOXY-L-RHAMNONATE ALDOLASE"/>
    <property type="match status" value="1"/>
</dbReference>
<dbReference type="GO" id="GO:0046872">
    <property type="term" value="F:metal ion binding"/>
    <property type="evidence" value="ECO:0007669"/>
    <property type="project" value="UniProtKB-KW"/>
</dbReference>
<dbReference type="Proteomes" id="UP000238093">
    <property type="component" value="Chromosome I"/>
</dbReference>
<dbReference type="Pfam" id="PF03328">
    <property type="entry name" value="HpcH_HpaI"/>
    <property type="match status" value="1"/>
</dbReference>
<dbReference type="RefSeq" id="WP_104698290.1">
    <property type="nucleotide sequence ID" value="NZ_LT963408.1"/>
</dbReference>
<evidence type="ECO:0000256" key="2">
    <source>
        <dbReference type="ARBA" id="ARBA00022723"/>
    </source>
</evidence>
<dbReference type="PANTHER" id="PTHR30502:SF0">
    <property type="entry name" value="PHOSPHOENOLPYRUVATE CARBOXYLASE FAMILY PROTEIN"/>
    <property type="match status" value="1"/>
</dbReference>
<name>A0A2K4W942_9PSED</name>
<reference evidence="5 6" key="1">
    <citation type="submission" date="2017-11" db="EMBL/GenBank/DDBJ databases">
        <authorList>
            <person name="Han C.G."/>
        </authorList>
    </citation>
    <scope>NUCLEOTIDE SEQUENCE [LARGE SCALE GENOMIC DNA]</scope>
    <source>
        <strain evidence="5">CFBP6411</strain>
    </source>
</reference>
<protein>
    <recommendedName>
        <fullName evidence="4">HpcH/HpaI aldolase/citrate lyase domain-containing protein</fullName>
    </recommendedName>
</protein>
<evidence type="ECO:0000313" key="6">
    <source>
        <dbReference type="Proteomes" id="UP000238093"/>
    </source>
</evidence>
<evidence type="ECO:0000256" key="3">
    <source>
        <dbReference type="ARBA" id="ARBA00023239"/>
    </source>
</evidence>
<dbReference type="SUPFAM" id="SSF51621">
    <property type="entry name" value="Phosphoenolpyruvate/pyruvate domain"/>
    <property type="match status" value="1"/>
</dbReference>
<accession>A0A2K4W942</accession>
<feature type="domain" description="HpcH/HpaI aldolase/citrate lyase" evidence="4">
    <location>
        <begin position="7"/>
        <end position="198"/>
    </location>
</feature>
<gene>
    <name evidence="5" type="ORF">CFBP6411_01037</name>
</gene>